<feature type="transmembrane region" description="Helical" evidence="12">
    <location>
        <begin position="772"/>
        <end position="792"/>
    </location>
</feature>
<feature type="transmembrane region" description="Helical" evidence="12">
    <location>
        <begin position="747"/>
        <end position="766"/>
    </location>
</feature>
<protein>
    <recommendedName>
        <fullName evidence="13">GPI ethanolamine phosphate transferase 2 C-terminal domain-containing protein</fullName>
    </recommendedName>
</protein>
<proteinExistence type="inferred from homology"/>
<feature type="transmembrane region" description="Helical" evidence="12">
    <location>
        <begin position="804"/>
        <end position="834"/>
    </location>
</feature>
<evidence type="ECO:0000256" key="7">
    <source>
        <dbReference type="ARBA" id="ARBA00022824"/>
    </source>
</evidence>
<feature type="compositionally biased region" description="Low complexity" evidence="11">
    <location>
        <begin position="951"/>
        <end position="961"/>
    </location>
</feature>
<feature type="transmembrane region" description="Helical" evidence="12">
    <location>
        <begin position="12"/>
        <end position="34"/>
    </location>
</feature>
<gene>
    <name evidence="14" type="ORF">LIER_18111</name>
</gene>
<evidence type="ECO:0000259" key="13">
    <source>
        <dbReference type="Pfam" id="PF19316"/>
    </source>
</evidence>
<dbReference type="SUPFAM" id="SSF53649">
    <property type="entry name" value="Alkaline phosphatase-like"/>
    <property type="match status" value="1"/>
</dbReference>
<feature type="transmembrane region" description="Helical" evidence="12">
    <location>
        <begin position="1291"/>
        <end position="1315"/>
    </location>
</feature>
<sequence length="1440" mass="159056">MSSSSLSCTKLTIITISAVIIQLIGLILFVFGFFPVKPTLSGISGVESYFPPGNDSVRDHNVSNLSPHQLKSLYQKLSGVPPLYDRLILMVIDGLPAEFVLGRDGQPPSKVFKEAMPYTQSLLANKRAIGYHAKAAPPTVTMPRLKAMVSGAIGGFLDLAFNFNTQALLDDNLIEQFIRIGWKIVMLGDETWLKLFPRMFTRHDGVSSFFVKDTVQVDHNVSRHLADELSKTDWDLLILHYLGLDHVGHIGGRKSVLMAPKLKEMDEVIQMIDHLAVQIQEQDQGRTLLLVVSDHGMTESGNHGGSSYEEVDSLALFISPEKSSDAPASHMTANQVDIAPTLALLFGVPIPKNSVGFLMAEAFKSLRVDRFLRLLELNSWQLMRLIQAQRPHLECGTFSCDVFQDSDGSLYGERDHNMEDICCSYIKADEFHKSLKSKGVSSNEDDYSSRYFQCFLKSASEWLSHRATDKPVGFLTSGLGAMLLSCLVFMGLLSYLVHKVYMKTNNLRMRGWQLDEIFTLTIVFVVILSMGSSSMVEEEQYIWHFLSSSLFLILLRKTIQVLPYRKSDVPLHATRGIFGLHYIQTVSIIVVLISGRFLRGWHQGGINWVHLPDISKWLEQAGSDWIMFLQLLSGVLMIIVCFVSLMWPLMLKKKFFMPIALVFLVPGLMVLQHILEHNDGITATSSLAATISAQKIYSVLAICGLGTLLAVPWFVTFQNDECAYNNGHTSDIFYTQKWHFYLEFKDCAYAIGWAYIFCWCLLQLLLQQPVNSVPILFLLIQNICSIFFFRCGDPLLKQWVEVAALYYLGLAGHFGLGNTNSLATIDVAGAFIGVSSYSTFLSGILMFIITYGSPLLAFISMLMYISVKEINMEKSEAHMNFGQLLMLTTGFPFLVPLALNSIFLIAYTIVLLLMRNHLFIWSVFSPKFLFNPTNSTRNGYNTKLCVPLRASNSTSSPTESNPNPPPPPQGAKPVPLIISVAIGIAVVFFIPKPEELSSQAWQLLAIFLSTIAGLVLAPLPIGAWAFLGLTTSVVTKTLSFSTAFSAFSNEVIWLIVISFFFARGFVKTGLGDRIATYFVKWLGSSTLGLSYGLTLSEALIAPAMPSTTARAGGIFLPIIKSLSLSAGSMPNDPSSKKLGSYLVQSQFQCSGNSSGLFLTAAAQNLLCLKFAEELGVVVENPWVSWFISASLPAFVSLLATPLILYNLYPPETKDTPDAPAMAAIKLDLMGPVTRNEWIMIATMFVAVFLWVCGDAFGIPSVIAAMLGLSILLLLGVLDWDDCLSEQSAWDTLVWFAVLVGMAGQLTDLGIISWMSNYVAELLQSLSLSWPAAFVFLQAAYFFIHYLFASQTGHVGALYSAFLAMHLASGAPGVLSALALAYNTNLFGSLTHYSSGQAAVYFGAGYVDLHELLKVGFIMALVNISIWGVVGTFWWKFLGLY</sequence>
<feature type="domain" description="GPI ethanolamine phosphate transferase 2 C-terminal" evidence="13">
    <location>
        <begin position="761"/>
        <end position="931"/>
    </location>
</feature>
<dbReference type="Pfam" id="PF19316">
    <property type="entry name" value="PIGO_PIGG"/>
    <property type="match status" value="2"/>
</dbReference>
<dbReference type="InterPro" id="IPR037674">
    <property type="entry name" value="PIG-G_N"/>
</dbReference>
<keyword evidence="5" id="KW-0808">Transferase</keyword>
<evidence type="ECO:0000256" key="3">
    <source>
        <dbReference type="ARBA" id="ARBA00005315"/>
    </source>
</evidence>
<keyword evidence="10" id="KW-0325">Glycoprotein</keyword>
<evidence type="ECO:0000256" key="4">
    <source>
        <dbReference type="ARBA" id="ARBA00022502"/>
    </source>
</evidence>
<feature type="region of interest" description="Disordered" evidence="11">
    <location>
        <begin position="950"/>
        <end position="970"/>
    </location>
</feature>
<comment type="subcellular location">
    <subcellularLocation>
        <location evidence="1">Endoplasmic reticulum membrane</location>
        <topology evidence="1">Multi-pass membrane protein</topology>
    </subcellularLocation>
</comment>
<keyword evidence="4" id="KW-0337">GPI-anchor biosynthesis</keyword>
<feature type="transmembrane region" description="Helical" evidence="12">
    <location>
        <begin position="695"/>
        <end position="715"/>
    </location>
</feature>
<comment type="caution">
    <text evidence="14">The sequence shown here is derived from an EMBL/GenBank/DDBJ whole genome shotgun (WGS) entry which is preliminary data.</text>
</comment>
<keyword evidence="9 12" id="KW-0472">Membrane</keyword>
<evidence type="ECO:0000256" key="5">
    <source>
        <dbReference type="ARBA" id="ARBA00022679"/>
    </source>
</evidence>
<feature type="transmembrane region" description="Helical" evidence="12">
    <location>
        <begin position="580"/>
        <end position="598"/>
    </location>
</feature>
<evidence type="ECO:0000313" key="15">
    <source>
        <dbReference type="Proteomes" id="UP001454036"/>
    </source>
</evidence>
<organism evidence="14 15">
    <name type="scientific">Lithospermum erythrorhizon</name>
    <name type="common">Purple gromwell</name>
    <name type="synonym">Lithospermum officinale var. erythrorhizon</name>
    <dbReference type="NCBI Taxonomy" id="34254"/>
    <lineage>
        <taxon>Eukaryota</taxon>
        <taxon>Viridiplantae</taxon>
        <taxon>Streptophyta</taxon>
        <taxon>Embryophyta</taxon>
        <taxon>Tracheophyta</taxon>
        <taxon>Spermatophyta</taxon>
        <taxon>Magnoliopsida</taxon>
        <taxon>eudicotyledons</taxon>
        <taxon>Gunneridae</taxon>
        <taxon>Pentapetalae</taxon>
        <taxon>asterids</taxon>
        <taxon>lamiids</taxon>
        <taxon>Boraginales</taxon>
        <taxon>Boraginaceae</taxon>
        <taxon>Boraginoideae</taxon>
        <taxon>Lithospermeae</taxon>
        <taxon>Lithospermum</taxon>
    </lineage>
</organism>
<comment type="pathway">
    <text evidence="2">Glycolipid biosynthesis; glycosylphosphatidylinositol-anchor biosynthesis.</text>
</comment>
<keyword evidence="15" id="KW-1185">Reference proteome</keyword>
<feature type="transmembrane region" description="Helical" evidence="12">
    <location>
        <begin position="1327"/>
        <end position="1348"/>
    </location>
</feature>
<evidence type="ECO:0000256" key="12">
    <source>
        <dbReference type="SAM" id="Phobius"/>
    </source>
</evidence>
<dbReference type="InterPro" id="IPR017850">
    <property type="entry name" value="Alkaline_phosphatase_core_sf"/>
</dbReference>
<evidence type="ECO:0000256" key="6">
    <source>
        <dbReference type="ARBA" id="ARBA00022692"/>
    </source>
</evidence>
<keyword evidence="6 12" id="KW-0812">Transmembrane</keyword>
<dbReference type="InterPro" id="IPR001898">
    <property type="entry name" value="SLC13A/DASS"/>
</dbReference>
<dbReference type="InterPro" id="IPR045687">
    <property type="entry name" value="PIGG/GPI7_C"/>
</dbReference>
<dbReference type="Proteomes" id="UP001454036">
    <property type="component" value="Unassembled WGS sequence"/>
</dbReference>
<comment type="similarity">
    <text evidence="3">Belongs to the PIGG/PIGN/PIGO family. PIGG subfamily.</text>
</comment>
<accession>A0AAV3QGW8</accession>
<feature type="transmembrane region" description="Helical" evidence="12">
    <location>
        <begin position="625"/>
        <end position="648"/>
    </location>
</feature>
<feature type="transmembrane region" description="Helical" evidence="12">
    <location>
        <begin position="1262"/>
        <end position="1279"/>
    </location>
</feature>
<feature type="transmembrane region" description="Helical" evidence="12">
    <location>
        <begin position="1038"/>
        <end position="1062"/>
    </location>
</feature>
<evidence type="ECO:0000256" key="1">
    <source>
        <dbReference type="ARBA" id="ARBA00004477"/>
    </source>
</evidence>
<dbReference type="GO" id="GO:0006506">
    <property type="term" value="P:GPI anchor biosynthetic process"/>
    <property type="evidence" value="ECO:0007669"/>
    <property type="project" value="UniProtKB-KW"/>
</dbReference>
<dbReference type="GO" id="GO:0015140">
    <property type="term" value="F:malate transmembrane transporter activity"/>
    <property type="evidence" value="ECO:0007669"/>
    <property type="project" value="UniProtKB-ARBA"/>
</dbReference>
<dbReference type="Pfam" id="PF00939">
    <property type="entry name" value="Na_sulph_symp"/>
    <property type="match status" value="1"/>
</dbReference>
<evidence type="ECO:0000256" key="2">
    <source>
        <dbReference type="ARBA" id="ARBA00004687"/>
    </source>
</evidence>
<dbReference type="EMBL" id="BAABME010004310">
    <property type="protein sequence ID" value="GAA0161900.1"/>
    <property type="molecule type" value="Genomic_DNA"/>
</dbReference>
<dbReference type="NCBIfam" id="TIGR00785">
    <property type="entry name" value="dass"/>
    <property type="match status" value="1"/>
</dbReference>
<feature type="transmembrane region" description="Helical" evidence="12">
    <location>
        <begin position="974"/>
        <end position="991"/>
    </location>
</feature>
<name>A0AAV3QGW8_LITER</name>
<keyword evidence="7" id="KW-0256">Endoplasmic reticulum</keyword>
<dbReference type="PANTHER" id="PTHR23072:SF0">
    <property type="entry name" value="GPI ETHANOLAMINE PHOSPHATE TRANSFERASE 2"/>
    <property type="match status" value="1"/>
</dbReference>
<feature type="transmembrane region" description="Helical" evidence="12">
    <location>
        <begin position="474"/>
        <end position="497"/>
    </location>
</feature>
<reference evidence="14 15" key="1">
    <citation type="submission" date="2024-01" db="EMBL/GenBank/DDBJ databases">
        <title>The complete chloroplast genome sequence of Lithospermum erythrorhizon: insights into the phylogenetic relationship among Boraginaceae species and the maternal lineages of purple gromwells.</title>
        <authorList>
            <person name="Okada T."/>
            <person name="Watanabe K."/>
        </authorList>
    </citation>
    <scope>NUCLEOTIDE SEQUENCE [LARGE SCALE GENOMIC DNA]</scope>
</reference>
<dbReference type="InterPro" id="IPR002591">
    <property type="entry name" value="Phosphodiest/P_Trfase"/>
</dbReference>
<feature type="transmembrane region" description="Helical" evidence="12">
    <location>
        <begin position="541"/>
        <end position="559"/>
    </location>
</feature>
<feature type="transmembrane region" description="Helical" evidence="12">
    <location>
        <begin position="884"/>
        <end position="914"/>
    </location>
</feature>
<dbReference type="GO" id="GO:0051267">
    <property type="term" value="F:CP2 mannose-ethanolamine phosphotransferase activity"/>
    <property type="evidence" value="ECO:0007669"/>
    <property type="project" value="TreeGrafter"/>
</dbReference>
<keyword evidence="8 12" id="KW-1133">Transmembrane helix</keyword>
<dbReference type="FunFam" id="3.40.720.10:FF:000078">
    <property type="entry name" value="GPI ethanolamine phosphate transferase 2 isoform X4"/>
    <property type="match status" value="1"/>
</dbReference>
<evidence type="ECO:0000256" key="9">
    <source>
        <dbReference type="ARBA" id="ARBA00023136"/>
    </source>
</evidence>
<feature type="transmembrane region" description="Helical" evidence="12">
    <location>
        <begin position="1237"/>
        <end position="1256"/>
    </location>
</feature>
<feature type="transmembrane region" description="Helical" evidence="12">
    <location>
        <begin position="840"/>
        <end position="864"/>
    </location>
</feature>
<dbReference type="Gene3D" id="3.40.720.10">
    <property type="entry name" value="Alkaline Phosphatase, subunit A"/>
    <property type="match status" value="1"/>
</dbReference>
<feature type="transmembrane region" description="Helical" evidence="12">
    <location>
        <begin position="655"/>
        <end position="675"/>
    </location>
</feature>
<evidence type="ECO:0000256" key="11">
    <source>
        <dbReference type="SAM" id="MobiDB-lite"/>
    </source>
</evidence>
<dbReference type="InterPro" id="IPR039527">
    <property type="entry name" value="PIGG/GPI7"/>
</dbReference>
<evidence type="ECO:0000256" key="8">
    <source>
        <dbReference type="ARBA" id="ARBA00022989"/>
    </source>
</evidence>
<dbReference type="Pfam" id="PF01663">
    <property type="entry name" value="Phosphodiest"/>
    <property type="match status" value="1"/>
</dbReference>
<dbReference type="CDD" id="cd16024">
    <property type="entry name" value="GPI_EPT_2"/>
    <property type="match status" value="1"/>
</dbReference>
<evidence type="ECO:0000256" key="10">
    <source>
        <dbReference type="ARBA" id="ARBA00023180"/>
    </source>
</evidence>
<dbReference type="PANTHER" id="PTHR23072">
    <property type="entry name" value="PHOSPHATIDYLINOSITOL GLYCAN-RELATED"/>
    <property type="match status" value="1"/>
</dbReference>
<dbReference type="GO" id="GO:0005789">
    <property type="term" value="C:endoplasmic reticulum membrane"/>
    <property type="evidence" value="ECO:0007669"/>
    <property type="project" value="UniProtKB-SubCell"/>
</dbReference>
<feature type="domain" description="GPI ethanolamine phosphate transferase 2 C-terminal" evidence="13">
    <location>
        <begin position="513"/>
        <end position="638"/>
    </location>
</feature>
<feature type="transmembrane region" description="Helical" evidence="12">
    <location>
        <begin position="517"/>
        <end position="535"/>
    </location>
</feature>
<evidence type="ECO:0000313" key="14">
    <source>
        <dbReference type="EMBL" id="GAA0161900.1"/>
    </source>
</evidence>
<feature type="transmembrane region" description="Helical" evidence="12">
    <location>
        <begin position="1003"/>
        <end position="1026"/>
    </location>
</feature>
<feature type="transmembrane region" description="Helical" evidence="12">
    <location>
        <begin position="1182"/>
        <end position="1205"/>
    </location>
</feature>
<feature type="transmembrane region" description="Helical" evidence="12">
    <location>
        <begin position="1360"/>
        <end position="1381"/>
    </location>
</feature>
<feature type="transmembrane region" description="Helical" evidence="12">
    <location>
        <begin position="1414"/>
        <end position="1434"/>
    </location>
</feature>